<evidence type="ECO:0000313" key="3">
    <source>
        <dbReference type="Proteomes" id="UP000041254"/>
    </source>
</evidence>
<dbReference type="PANTHER" id="PTHR46007">
    <property type="entry name" value="MEDIATOR OF RNA POLYMERASE II TRANSCRIPTION SUBUNIT 12"/>
    <property type="match status" value="1"/>
</dbReference>
<dbReference type="InParanoid" id="A0A0G4EM12"/>
<dbReference type="Proteomes" id="UP000041254">
    <property type="component" value="Unassembled WGS sequence"/>
</dbReference>
<gene>
    <name evidence="2" type="ORF">Vbra_7794</name>
</gene>
<feature type="region of interest" description="Disordered" evidence="1">
    <location>
        <begin position="698"/>
        <end position="719"/>
    </location>
</feature>
<organism evidence="2 3">
    <name type="scientific">Vitrella brassicaformis (strain CCMP3155)</name>
    <dbReference type="NCBI Taxonomy" id="1169540"/>
    <lineage>
        <taxon>Eukaryota</taxon>
        <taxon>Sar</taxon>
        <taxon>Alveolata</taxon>
        <taxon>Colpodellida</taxon>
        <taxon>Vitrellaceae</taxon>
        <taxon>Vitrella</taxon>
    </lineage>
</organism>
<dbReference type="EMBL" id="CDMY01000261">
    <property type="protein sequence ID" value="CEL98017.1"/>
    <property type="molecule type" value="Genomic_DNA"/>
</dbReference>
<dbReference type="GO" id="GO:0003713">
    <property type="term" value="F:transcription coactivator activity"/>
    <property type="evidence" value="ECO:0007669"/>
    <property type="project" value="TreeGrafter"/>
</dbReference>
<dbReference type="AlphaFoldDB" id="A0A0G4EM12"/>
<proteinExistence type="predicted"/>
<keyword evidence="3" id="KW-1185">Reference proteome</keyword>
<protein>
    <recommendedName>
        <fullName evidence="4">RAP domain-containing protein</fullName>
    </recommendedName>
</protein>
<feature type="compositionally biased region" description="Basic and acidic residues" evidence="1">
    <location>
        <begin position="752"/>
        <end position="776"/>
    </location>
</feature>
<feature type="region of interest" description="Disordered" evidence="1">
    <location>
        <begin position="740"/>
        <end position="864"/>
    </location>
</feature>
<name>A0A0G4EM12_VITBC</name>
<dbReference type="InterPro" id="IPR051647">
    <property type="entry name" value="Mediator_comp_sub12"/>
</dbReference>
<dbReference type="VEuPathDB" id="CryptoDB:Vbra_7794"/>
<dbReference type="PANTHER" id="PTHR46007:SF8">
    <property type="entry name" value="C2H2-TYPE DOMAIN-CONTAINING PROTEIN"/>
    <property type="match status" value="1"/>
</dbReference>
<accession>A0A0G4EM12</accession>
<dbReference type="GO" id="GO:0016592">
    <property type="term" value="C:mediator complex"/>
    <property type="evidence" value="ECO:0007669"/>
    <property type="project" value="TreeGrafter"/>
</dbReference>
<feature type="compositionally biased region" description="Low complexity" evidence="1">
    <location>
        <begin position="777"/>
        <end position="834"/>
    </location>
</feature>
<evidence type="ECO:0000256" key="1">
    <source>
        <dbReference type="SAM" id="MobiDB-lite"/>
    </source>
</evidence>
<sequence length="864" mass="96934">MRVPLYSFCHGRRCFASAASPLSASFPTPPLHKGGRVWSVEEVESIFGAYRRSLQRPHEAIETLKQLGRVHVRTPIDEVTEYKPFQDLVAKLVGQLGALKDGDLDSLIRCLQLLRPHHPGGGGSWSPLGDRLLGSFHRMSALQVAELSYLLAVPLKVDLDRFFFYALNARMNPLVTAITSTSPPGGHLRRMIEQPMSADSQPDATLPVPLMRPSLSTVPEDKSEAMQYMRQPSRLSRLLHYFAHPSMRRRVTFFTNPALIDFIHARLPDMGADDQLRLLQLYSTLPGAAQLVEGLLKHLTSDIKSVSVPGLVNVAEGIAVMAGSSHEDEGATSRGEMVKAVTDRVTELTKANQVPLDALARITTTLEDHVDSFFLDAIAPTLTQGLQSSPSLPPTTILARLLLQYAALPDTAVSSALMSSLEKAVTHGMLIGALTNHADLLARLALTFVSVAREEETYSAVRQAAMTAARKGTLTPRAFSEVIVAMAVVGYRPHELLEAYQLDVKVARVPLVSMPTLVWGLALMDAEREGVWRDIFRRLAQEADEFGEEELAYLYEGLKAAAIMGMLEGTQDTKQWKSFIEGTCRRAWESVRGGLAQQQQQQQDHRSPPTSPPYADMLTHLKLHYQTDVPCANGLYLKPFVLDESRVVIDPTPNSPYHLVSKNVLGEIAMRHRVWKVQGYNPLLVVNTLFDAYAPTAAPTTEAEGAEAEGEGEGREEWDVAGAAKKLKVLVDKHVEKIRRHAEGQQRQQQRQQREVKKVEQGDKGEEARGDEEVVRRPQQQQQTRQQQRQQPQTRAQQQRQFQQQRPYQQQRPQQQQRPHQQQRPYQQQRRQQPMADDRRAVASRPFDRRQGPRRDMVERDVVE</sequence>
<dbReference type="OrthoDB" id="372061at2759"/>
<evidence type="ECO:0008006" key="4">
    <source>
        <dbReference type="Google" id="ProtNLM"/>
    </source>
</evidence>
<reference evidence="2 3" key="1">
    <citation type="submission" date="2014-11" db="EMBL/GenBank/DDBJ databases">
        <authorList>
            <person name="Zhu J."/>
            <person name="Qi W."/>
            <person name="Song R."/>
        </authorList>
    </citation>
    <scope>NUCLEOTIDE SEQUENCE [LARGE SCALE GENOMIC DNA]</scope>
</reference>
<evidence type="ECO:0000313" key="2">
    <source>
        <dbReference type="EMBL" id="CEL98017.1"/>
    </source>
</evidence>
<feature type="compositionally biased region" description="Basic and acidic residues" evidence="1">
    <location>
        <begin position="836"/>
        <end position="864"/>
    </location>
</feature>
<dbReference type="GO" id="GO:0045944">
    <property type="term" value="P:positive regulation of transcription by RNA polymerase II"/>
    <property type="evidence" value="ECO:0007669"/>
    <property type="project" value="TreeGrafter"/>
</dbReference>